<sequence length="110" mass="12312">MTTNITPDKARELLNTARQEAGDGQRPVTVAAKYAPLVEATPALAELVASMHYEYAVQTGIDDNGDYRHMYDWRPTHDEAAEMVALLKCMNPDIKTRIVRRLVGEPEVVE</sequence>
<dbReference type="STRING" id="401472.CUREI_03035"/>
<protein>
    <submittedName>
        <fullName evidence="1">Uncharacterized protein</fullName>
    </submittedName>
</protein>
<dbReference type="Proteomes" id="UP000028939">
    <property type="component" value="Plasmid unnamed"/>
</dbReference>
<geneLocation type="plasmid" evidence="2">
    <name>unnamed</name>
</geneLocation>
<dbReference type="KEGG" id="cuv:CUREI_03035"/>
<keyword evidence="3" id="KW-1185">Reference proteome</keyword>
<dbReference type="AlphaFoldDB" id="A0A077HP69"/>
<evidence type="ECO:0000313" key="1">
    <source>
        <dbReference type="EMBL" id="AIL96407.1"/>
    </source>
</evidence>
<dbReference type="RefSeq" id="WP_038610223.1">
    <property type="nucleotide sequence ID" value="NZ_CP009215.1"/>
</dbReference>
<dbReference type="Proteomes" id="UP000028939">
    <property type="component" value="Chromosome"/>
</dbReference>
<reference evidence="1 3" key="1">
    <citation type="submission" date="2014-08" db="EMBL/GenBank/DDBJ databases">
        <title>Complete genome sequence of Corynebacterium ureicelerivorans DSM 45051, a lipophilic and urea-splitting isolate from a blood culture of a septicaemia patient.</title>
        <authorList>
            <person name="Tippelt A."/>
            <person name="Albersmeier A."/>
            <person name="Brinkrolf K."/>
            <person name="Ruckert C."/>
            <person name="Tauch A."/>
        </authorList>
    </citation>
    <scope>NUCLEOTIDE SEQUENCE [LARGE SCALE GENOMIC DNA]</scope>
    <source>
        <strain evidence="1 3">IMMIB RIV-2301</strain>
        <plasmid evidence="3">Plasmid unnamed</plasmid>
        <plasmid evidence="2">unnamed</plasmid>
    </source>
</reference>
<evidence type="ECO:0000313" key="2">
    <source>
        <dbReference type="EMBL" id="AIL97811.1"/>
    </source>
</evidence>
<dbReference type="KEGG" id="cuv:CUREI_11565"/>
<gene>
    <name evidence="1" type="ORF">CUREI_03035</name>
    <name evidence="2" type="ORF">CUREI_11565</name>
</gene>
<evidence type="ECO:0000313" key="3">
    <source>
        <dbReference type="Proteomes" id="UP000028939"/>
    </source>
</evidence>
<dbReference type="EMBL" id="CP009215">
    <property type="protein sequence ID" value="AIL96407.1"/>
    <property type="molecule type" value="Genomic_DNA"/>
</dbReference>
<name>A0A077HP69_9CORY</name>
<keyword evidence="2" id="KW-0614">Plasmid</keyword>
<dbReference type="EMBL" id="CP009216">
    <property type="protein sequence ID" value="AIL97811.1"/>
    <property type="molecule type" value="Genomic_DNA"/>
</dbReference>
<accession>A0A077HP69</accession>
<dbReference type="HOGENOM" id="CLU_2166748_0_0_11"/>
<organism evidence="1 3">
    <name type="scientific">Corynebacterium ureicelerivorans</name>
    <dbReference type="NCBI Taxonomy" id="401472"/>
    <lineage>
        <taxon>Bacteria</taxon>
        <taxon>Bacillati</taxon>
        <taxon>Actinomycetota</taxon>
        <taxon>Actinomycetes</taxon>
        <taxon>Mycobacteriales</taxon>
        <taxon>Corynebacteriaceae</taxon>
        <taxon>Corynebacterium</taxon>
    </lineage>
</organism>
<proteinExistence type="predicted"/>